<dbReference type="InterPro" id="IPR016030">
    <property type="entry name" value="CblAdoTrfase-like"/>
</dbReference>
<dbReference type="RefSeq" id="XP_004992109.1">
    <property type="nucleotide sequence ID" value="XM_004992052.1"/>
</dbReference>
<keyword evidence="4 10" id="KW-0547">Nucleotide-binding</keyword>
<evidence type="ECO:0000256" key="1">
    <source>
        <dbReference type="ARBA" id="ARBA00007487"/>
    </source>
</evidence>
<evidence type="ECO:0000313" key="12">
    <source>
        <dbReference type="EMBL" id="EGD75056.1"/>
    </source>
</evidence>
<evidence type="ECO:0000256" key="2">
    <source>
        <dbReference type="ARBA" id="ARBA00011233"/>
    </source>
</evidence>
<dbReference type="InParanoid" id="F2UEK6"/>
<comment type="subunit">
    <text evidence="2">Homotrimer.</text>
</comment>
<protein>
    <recommendedName>
        <fullName evidence="8">Corrinoid adenosyltransferase MMAB</fullName>
    </recommendedName>
    <alternativeName>
        <fullName evidence="9">ATP:co(I)rrinoid adenosyltransferase MMAB</fullName>
    </alternativeName>
</protein>
<evidence type="ECO:0000256" key="9">
    <source>
        <dbReference type="ARBA" id="ARBA00075216"/>
    </source>
</evidence>
<dbReference type="NCBIfam" id="TIGR00636">
    <property type="entry name" value="PduO_Nterm"/>
    <property type="match status" value="1"/>
</dbReference>
<dbReference type="PANTHER" id="PTHR12213">
    <property type="entry name" value="CORRINOID ADENOSYLTRANSFERASE"/>
    <property type="match status" value="1"/>
</dbReference>
<proteinExistence type="inferred from homology"/>
<comment type="similarity">
    <text evidence="1 10">Belongs to the Cob(I)alamin adenosyltransferase family.</text>
</comment>
<evidence type="ECO:0000256" key="4">
    <source>
        <dbReference type="ARBA" id="ARBA00022741"/>
    </source>
</evidence>
<sequence>MDDGRLCGVAGLPSGRISDDLSGATAAVLCAAWQRGGTTTPCTVSKRFSSTDTLKIYTRTGDKGTSSLFTGERRSKGDAVFEALGSIDEVSSFIGLAIAKIDSDNLEDLRSQLYEMLEHTSPRLSTSATEARIERTSVPASYTEDLEGWIDAMTQTLPPLKNFILPGGTELGAALHCARTACRRAERRVVEANAHDEISETAMQLINRLSDYLFTAARHATATVGGEELVYLSATKRRERSLTRRTAQHQQQ</sequence>
<evidence type="ECO:0000256" key="6">
    <source>
        <dbReference type="ARBA" id="ARBA00051988"/>
    </source>
</evidence>
<dbReference type="Pfam" id="PF01923">
    <property type="entry name" value="Cob_adeno_trans"/>
    <property type="match status" value="1"/>
</dbReference>
<dbReference type="OMA" id="ECNSAIG"/>
<evidence type="ECO:0000256" key="10">
    <source>
        <dbReference type="RuleBase" id="RU366026"/>
    </source>
</evidence>
<evidence type="ECO:0000256" key="5">
    <source>
        <dbReference type="ARBA" id="ARBA00022840"/>
    </source>
</evidence>
<evidence type="ECO:0000256" key="8">
    <source>
        <dbReference type="ARBA" id="ARBA00071654"/>
    </source>
</evidence>
<dbReference type="InterPro" id="IPR029499">
    <property type="entry name" value="PduO-typ"/>
</dbReference>
<dbReference type="FunCoup" id="F2UEK6">
    <property type="interactions" value="296"/>
</dbReference>
<dbReference type="EMBL" id="GL832971">
    <property type="protein sequence ID" value="EGD75056.1"/>
    <property type="molecule type" value="Genomic_DNA"/>
</dbReference>
<keyword evidence="3 10" id="KW-0808">Transferase</keyword>
<dbReference type="FunFam" id="1.20.1200.10:FF:000001">
    <property type="entry name" value="Cob(I)yrinic acid a,c-diamide adenosyltransferase"/>
    <property type="match status" value="1"/>
</dbReference>
<evidence type="ECO:0000259" key="11">
    <source>
        <dbReference type="Pfam" id="PF01923"/>
    </source>
</evidence>
<accession>F2UEK6</accession>
<keyword evidence="5 10" id="KW-0067">ATP-binding</keyword>
<feature type="domain" description="Cobalamin adenosyltransferase-like" evidence="11">
    <location>
        <begin position="56"/>
        <end position="219"/>
    </location>
</feature>
<dbReference type="eggNOG" id="ENOG502QS64">
    <property type="taxonomic scope" value="Eukaryota"/>
</dbReference>
<dbReference type="PANTHER" id="PTHR12213:SF0">
    <property type="entry name" value="CORRINOID ADENOSYLTRANSFERASE MMAB"/>
    <property type="match status" value="1"/>
</dbReference>
<dbReference type="InterPro" id="IPR036451">
    <property type="entry name" value="CblAdoTrfase-like_sf"/>
</dbReference>
<reference evidence="12" key="1">
    <citation type="submission" date="2009-08" db="EMBL/GenBank/DDBJ databases">
        <title>Annotation of Salpingoeca rosetta.</title>
        <authorList>
            <consortium name="The Broad Institute Genome Sequencing Platform"/>
            <person name="Russ C."/>
            <person name="Cuomo C."/>
            <person name="Burger G."/>
            <person name="Gray M.W."/>
            <person name="Holland P.W.H."/>
            <person name="King N."/>
            <person name="Lang F.B.F."/>
            <person name="Roger A.J."/>
            <person name="Ruiz-Trillo I."/>
            <person name="Young S.K."/>
            <person name="Zeng Q."/>
            <person name="Gargeya S."/>
            <person name="Alvarado L."/>
            <person name="Berlin A."/>
            <person name="Chapman S.B."/>
            <person name="Chen Z."/>
            <person name="Freedman E."/>
            <person name="Gellesch M."/>
            <person name="Goldberg J."/>
            <person name="Griggs A."/>
            <person name="Gujja S."/>
            <person name="Heilman E."/>
            <person name="Heiman D."/>
            <person name="Howarth C."/>
            <person name="Mehta T."/>
            <person name="Neiman D."/>
            <person name="Pearson M."/>
            <person name="Roberts A."/>
            <person name="Saif S."/>
            <person name="Shea T."/>
            <person name="Shenoy N."/>
            <person name="Sisk P."/>
            <person name="Stolte C."/>
            <person name="Sykes S."/>
            <person name="White J."/>
            <person name="Yandava C."/>
            <person name="Haas B."/>
            <person name="Nusbaum C."/>
            <person name="Birren B."/>
        </authorList>
    </citation>
    <scope>NUCLEOTIDE SEQUENCE [LARGE SCALE GENOMIC DNA]</scope>
    <source>
        <strain evidence="12">ATCC 50818</strain>
    </source>
</reference>
<evidence type="ECO:0000256" key="7">
    <source>
        <dbReference type="ARBA" id="ARBA00056747"/>
    </source>
</evidence>
<organism evidence="13">
    <name type="scientific">Salpingoeca rosetta (strain ATCC 50818 / BSB-021)</name>
    <dbReference type="NCBI Taxonomy" id="946362"/>
    <lineage>
        <taxon>Eukaryota</taxon>
        <taxon>Choanoflagellata</taxon>
        <taxon>Craspedida</taxon>
        <taxon>Salpingoecidae</taxon>
        <taxon>Salpingoeca</taxon>
    </lineage>
</organism>
<dbReference type="AlphaFoldDB" id="F2UEK6"/>
<dbReference type="SUPFAM" id="SSF89028">
    <property type="entry name" value="Cobalamin adenosyltransferase-like"/>
    <property type="match status" value="1"/>
</dbReference>
<name>F2UEK6_SALR5</name>
<dbReference type="GO" id="GO:0005524">
    <property type="term" value="F:ATP binding"/>
    <property type="evidence" value="ECO:0007669"/>
    <property type="project" value="UniProtKB-UniRule"/>
</dbReference>
<gene>
    <name evidence="12" type="ORF">PTSG_12477</name>
</gene>
<dbReference type="STRING" id="946362.F2UEK6"/>
<dbReference type="GO" id="GO:0009235">
    <property type="term" value="P:cobalamin metabolic process"/>
    <property type="evidence" value="ECO:0007669"/>
    <property type="project" value="UniProtKB-ARBA"/>
</dbReference>
<evidence type="ECO:0000313" key="13">
    <source>
        <dbReference type="Proteomes" id="UP000007799"/>
    </source>
</evidence>
<keyword evidence="13" id="KW-1185">Reference proteome</keyword>
<dbReference type="Proteomes" id="UP000007799">
    <property type="component" value="Unassembled WGS sequence"/>
</dbReference>
<evidence type="ECO:0000256" key="3">
    <source>
        <dbReference type="ARBA" id="ARBA00022679"/>
    </source>
</evidence>
<comment type="function">
    <text evidence="7">Converts cob(I)alamin to adenosylcobalamin (adenosylcob(III)alamin), a coenzyme for methylmalonyl-CoA mutase, therefore participates in the final step of the vitamin B12 conversion. Generates adenosylcobalamin (AdoCbl) and directly delivers the cofactor to MUT in a transfer that is stimulated by ATP-binding to MMAB and gated by MMAA.</text>
</comment>
<dbReference type="OrthoDB" id="549173at2759"/>
<dbReference type="KEGG" id="sre:PTSG_12477"/>
<dbReference type="Gene3D" id="1.20.1200.10">
    <property type="entry name" value="Cobalamin adenosyltransferase-like"/>
    <property type="match status" value="1"/>
</dbReference>
<dbReference type="GeneID" id="16072668"/>
<comment type="catalytic activity">
    <reaction evidence="6">
        <text>cob(I)alamin-[corrinoid adenosyltransferase] + ATP = apo-[corrinoid adenosyltransferase] + adenosylcob(III)alamin + triphosphate</text>
        <dbReference type="Rhea" id="RHEA:56796"/>
        <dbReference type="Rhea" id="RHEA-COMP:14743"/>
        <dbReference type="Rhea" id="RHEA-COMP:14744"/>
        <dbReference type="ChEBI" id="CHEBI:18036"/>
        <dbReference type="ChEBI" id="CHEBI:18408"/>
        <dbReference type="ChEBI" id="CHEBI:30616"/>
        <dbReference type="ChEBI" id="CHEBI:60488"/>
        <dbReference type="ChEBI" id="CHEBI:83228"/>
    </reaction>
    <physiologicalReaction direction="left-to-right" evidence="6">
        <dbReference type="Rhea" id="RHEA:56797"/>
    </physiologicalReaction>
</comment>
<dbReference type="GO" id="GO:0008817">
    <property type="term" value="F:corrinoid adenosyltransferase activity"/>
    <property type="evidence" value="ECO:0007669"/>
    <property type="project" value="TreeGrafter"/>
</dbReference>